<evidence type="ECO:0000313" key="3">
    <source>
        <dbReference type="EMBL" id="CCA25280.1"/>
    </source>
</evidence>
<dbReference type="EMBL" id="FR824332">
    <property type="protein sequence ID" value="CCA25280.1"/>
    <property type="molecule type" value="Genomic_DNA"/>
</dbReference>
<dbReference type="Pfam" id="PF12530">
    <property type="entry name" value="DUF3730"/>
    <property type="match status" value="1"/>
</dbReference>
<accession>F0WV43</accession>
<reference evidence="3" key="2">
    <citation type="submission" date="2011-02" db="EMBL/GenBank/DDBJ databases">
        <authorList>
            <person name="MacLean D."/>
        </authorList>
    </citation>
    <scope>NUCLEOTIDE SEQUENCE</scope>
</reference>
<dbReference type="HOGENOM" id="CLU_235848_0_0_1"/>
<feature type="region of interest" description="Disordered" evidence="1">
    <location>
        <begin position="105"/>
        <end position="136"/>
    </location>
</feature>
<sequence length="1899" mass="215378">MLGKLIQHQSNKMDQVCQEMKIQRPAFGGNKVLKAIEKVSPTKETVCRVHSKTPEGADKLTPVCLKRRKKATRNSLLDKIHKVSAKSIAFDTFALTEDEDVTKTAAGPTLTVQTPDKSGGRKQDTPSQSEGYEQENLEKKRLMRNVCKLTSPDEATEVDQKHRRRRRERRTEALLKESVNDAAGLLILSLLKQIISVCTQPTISFLASIFLERTLLSADGESIVVAYERNCAVFTGFMKAISFDVDTGETISSVFPVLLPFLKCILLQPAKTNLDHQLSVLDWITRIAWLHHSKRQSDTSRRVTVTVLELLIDSLATLHVHYTSLYTLALLANTVDLNFVLSDVTLTQKLAETLTQCILLSIQDRGNPKQLSDILSYLKPLQRIMLGPSLLTISPSLLHPLGYILMECEGFPAEQSVVLQILEYIILKQSDSEERGYDLTALNTLLMPIFSSVHNSKHSNLSELILRRSHSHSDRKCITPMDVHVPKALDIVTHFICFQRVTSEEHLCSKWIETLNGLHFNRLIQYFLLSLLFDARKSIQKQVLSRLEVLIEESLLPSESKEVTEGDKKREGKKWILKLAKMLTLYVSWQGRNAETNDVESSQLIVHAMYLLAGCSTTTNESTRIFLRVIESWGKNPKLSPLALRLLCTAWKNDSRLYPELEAAVCKSPIKVPEGGKNEDGNFELQIVQMASILSICQWNPERGLDFVGRLQMSLSHAAIPVVCLAIDSISALCENGGMDFFSAFKAVESKIRREKIVIDMQDPRFELSIVQFYALAHREDFDITIEIGEDVHHKQRKQLLQALWEYAISTKQSNIGRSVRPEDVRAAAWHAIRVLPSSYLTHVGINGYSDLPSLFQHAVLTLKQPQDHQSRDHLAAIMIRFMVKECNILSNSGALTVPEDTSSHLNERSELYGLTISTTKSKEVARLISKLAQSFTLSKTFSWSKRVPIPLSLLPHVSPIESSDSTRKDRQLRVLTHHLDGLLTGINDYLSHEPSTSLLKPSSDDANADSTNTLTRLNSLTADCIYMMLLTLWLRNWNEYFRFFVHDVWTIAKLKNRPLEFVDVILDRVSVWMEREASVECPLYLWLAVSSVLNQSMSVHYDTLITKWVEILHYFIEKLEILAHPNWRGNSNRSHPILMLLVSIYHHLTWVRIDNDTGARLSHVLSLVKSMELDDRILKDYVLSFVLLTQARLLTLIANHNEWRAQVKDAIATNLATLASTLVSNSKIQEQIIEIFNLQTEIVPIENGSVLVAWALCTASMPLLPGFLLSTESITKLDQWLENFQQVSDNSVINDLVFCMQGAVLSEGVRSSNVNLSNIQKYFKSSKIKLEDTFSQNIFSAIYLPNLIVSYPSIFIRDQFNENWLKKTYFAPLENDKLPMDQRIALIIGLCNFLHLGIGTKHAINSSVLLDPFSISKIIEVLVVKEPHDLATACTVLSQSLLLREFPIVIPRVKYQVSRELAKIGGKAPILCLNLRFLYDEFLREVESEGYTGRYTAMRIIVQSVYGVVRDGKVQCVIPIVELDQLLHLFWKLYGCNVNDSNSERVELAASIVRLAFTSSSCERWILYEFFQEDARMQGYSEAVIMELVCGFTELSMIKEGGKNELRFFCLHHLTKLALVESTSEQPPNRWILMLTTLLENTKDTQALIKDLIKTASEDDMLLRFFKKNDPFSCEDTVVRFVEKVLLRVCETDQVLDEEFVSRITSKVVTWITKGLSKNLLHLFLSTFLKGLDPKELAFSATWRIPSSGILVECPYLIRIILEWVYTTSKAEKGGEDGSLGLRVYQVLKSGQTQQSENVWMMHLLDVINSISSDISSDMKPVHIQLLYQLACLGQKISNNHLDVWNIPILLQSMSLEDEYQVLVYFLLSANTPLEGEARKELRRRGASPLDPLLTGIH</sequence>
<proteinExistence type="predicted"/>
<feature type="domain" description="DUF3730" evidence="2">
    <location>
        <begin position="601"/>
        <end position="830"/>
    </location>
</feature>
<reference evidence="3" key="1">
    <citation type="journal article" date="2011" name="PLoS Biol.">
        <title>Gene gain and loss during evolution of obligate parasitism in the white rust pathogen of Arabidopsis thaliana.</title>
        <authorList>
            <person name="Kemen E."/>
            <person name="Gardiner A."/>
            <person name="Schultz-Larsen T."/>
            <person name="Kemen A.C."/>
            <person name="Balmuth A.L."/>
            <person name="Robert-Seilaniantz A."/>
            <person name="Bailey K."/>
            <person name="Holub E."/>
            <person name="Studholme D.J."/>
            <person name="Maclean D."/>
            <person name="Jones J.D."/>
        </authorList>
    </citation>
    <scope>NUCLEOTIDE SEQUENCE</scope>
</reference>
<gene>
    <name evidence="3" type="primary">AlNc14C287G10186</name>
    <name evidence="3" type="ORF">ALNC14_114240</name>
</gene>
<evidence type="ECO:0000256" key="1">
    <source>
        <dbReference type="SAM" id="MobiDB-lite"/>
    </source>
</evidence>
<dbReference type="InterPro" id="IPR022542">
    <property type="entry name" value="FOCAD/RST1_DUF3730"/>
</dbReference>
<protein>
    <submittedName>
        <fullName evidence="3">Uncharacterized protein AlNc14C287G10186</fullName>
    </submittedName>
</protein>
<evidence type="ECO:0000259" key="2">
    <source>
        <dbReference type="Pfam" id="PF12530"/>
    </source>
</evidence>
<name>F0WV43_9STRA</name>
<organism evidence="3">
    <name type="scientific">Albugo laibachii Nc14</name>
    <dbReference type="NCBI Taxonomy" id="890382"/>
    <lineage>
        <taxon>Eukaryota</taxon>
        <taxon>Sar</taxon>
        <taxon>Stramenopiles</taxon>
        <taxon>Oomycota</taxon>
        <taxon>Peronosporomycetes</taxon>
        <taxon>Albuginales</taxon>
        <taxon>Albuginaceae</taxon>
        <taxon>Albugo</taxon>
    </lineage>
</organism>